<keyword evidence="2" id="KW-0963">Cytoplasm</keyword>
<evidence type="ECO:0000256" key="2">
    <source>
        <dbReference type="ARBA" id="ARBA00022490"/>
    </source>
</evidence>
<evidence type="ECO:0000313" key="5">
    <source>
        <dbReference type="Proteomes" id="UP000035930"/>
    </source>
</evidence>
<dbReference type="InterPro" id="IPR042072">
    <property type="entry name" value="DsrC-like_C"/>
</dbReference>
<keyword evidence="5" id="KW-1185">Reference proteome</keyword>
<evidence type="ECO:0000256" key="3">
    <source>
        <dbReference type="PIRNR" id="PIRNR006223"/>
    </source>
</evidence>
<dbReference type="SUPFAM" id="SSF69721">
    <property type="entry name" value="DsrC, the gamma subunit of dissimilatory sulfite reductase"/>
    <property type="match status" value="1"/>
</dbReference>
<evidence type="ECO:0000256" key="1">
    <source>
        <dbReference type="ARBA" id="ARBA00004496"/>
    </source>
</evidence>
<protein>
    <recommendedName>
        <fullName evidence="3">Sulfurtransferase</fullName>
        <ecNumber evidence="3">2.8.1.-</ecNumber>
    </recommendedName>
</protein>
<keyword evidence="3" id="KW-0808">Transferase</keyword>
<dbReference type="Pfam" id="PF04358">
    <property type="entry name" value="DsrC"/>
    <property type="match status" value="1"/>
</dbReference>
<dbReference type="PANTHER" id="PTHR37010:SF1">
    <property type="entry name" value="SULFURTRANSFERASE TUSE"/>
    <property type="match status" value="1"/>
</dbReference>
<evidence type="ECO:0000313" key="4">
    <source>
        <dbReference type="EMBL" id="AKN88352.1"/>
    </source>
</evidence>
<organism evidence="4 5">
    <name type="scientific">Francisella orientalis</name>
    <dbReference type="NCBI Taxonomy" id="299583"/>
    <lineage>
        <taxon>Bacteria</taxon>
        <taxon>Pseudomonadati</taxon>
        <taxon>Pseudomonadota</taxon>
        <taxon>Gammaproteobacteria</taxon>
        <taxon>Thiotrichales</taxon>
        <taxon>Francisellaceae</taxon>
        <taxon>Francisella</taxon>
    </lineage>
</organism>
<dbReference type="PANTHER" id="PTHR37010">
    <property type="entry name" value="SULFURTRANSFERASE TUSE"/>
    <property type="match status" value="1"/>
</dbReference>
<dbReference type="NCBIfam" id="TIGR03342">
    <property type="entry name" value="dsrC_tusE_dsvC"/>
    <property type="match status" value="1"/>
</dbReference>
<dbReference type="PIRSF" id="PIRSF006223">
    <property type="entry name" value="DsrC_TusE"/>
    <property type="match status" value="1"/>
</dbReference>
<comment type="function">
    <text evidence="3">Part of a sulfur-relay system.</text>
</comment>
<gene>
    <name evidence="4" type="ORF">FNO190_0546</name>
</gene>
<dbReference type="Gene3D" id="1.10.10.370">
    <property type="entry name" value="DsrC-like protein, C-terminal domain"/>
    <property type="match status" value="1"/>
</dbReference>
<dbReference type="InterPro" id="IPR007453">
    <property type="entry name" value="DsrC/TusE"/>
</dbReference>
<dbReference type="InterPro" id="IPR025526">
    <property type="entry name" value="DsrC-like_dom_sf"/>
</dbReference>
<proteinExistence type="inferred from homology"/>
<dbReference type="Proteomes" id="UP000035930">
    <property type="component" value="Chromosome"/>
</dbReference>
<comment type="similarity">
    <text evidence="3">Belongs to the dsrC/tusE family.</text>
</comment>
<comment type="subcellular location">
    <subcellularLocation>
        <location evidence="1">Cytoplasm</location>
    </subcellularLocation>
</comment>
<dbReference type="EC" id="2.8.1.-" evidence="3"/>
<accession>A0ABN4H3L6</accession>
<dbReference type="EMBL" id="CP011923">
    <property type="protein sequence ID" value="AKN88352.1"/>
    <property type="molecule type" value="Genomic_DNA"/>
</dbReference>
<name>A0ABN4H3L6_9GAMM</name>
<reference evidence="4" key="1">
    <citation type="submission" date="2017-08" db="EMBL/GenBank/DDBJ databases">
        <title>Complete Genome Sequence of Francisella noatunensis subsp. orientalis strain FNO190.</title>
        <authorList>
            <person name="Pereira F.L."/>
            <person name="Goncalves L.A."/>
            <person name="Guilherme T.C."/>
            <person name="Soares S.C."/>
            <person name="Dorella F.A."/>
            <person name="Carvalho A.F."/>
            <person name="Leibowitz M.P."/>
            <person name="Leal C.A.G."/>
            <person name="Azevedo V.A.C."/>
            <person name="Figueiredo H.C.P."/>
        </authorList>
    </citation>
    <scope>NUCLEOTIDE SEQUENCE</scope>
    <source>
        <strain evidence="4">FNO190</strain>
    </source>
</reference>
<sequence length="124" mass="14210">MLVCYNCQIIKKLVPNFTIFVDNYNIDKQGFLLDFDSWDIGFCNKVANDEKISLTDEHMLVVSFLRDFYQQNKKSPAIRELVKALKEKHGEKIGNSLYLQVLFPVSPAVQAAKLAGLQKPKRCI</sequence>